<evidence type="ECO:0000256" key="1">
    <source>
        <dbReference type="SAM" id="Phobius"/>
    </source>
</evidence>
<keyword evidence="1" id="KW-0472">Membrane</keyword>
<gene>
    <name evidence="2" type="ORF">C1I91_27285</name>
</gene>
<keyword evidence="3" id="KW-1185">Reference proteome</keyword>
<dbReference type="SUPFAM" id="SSF52317">
    <property type="entry name" value="Class I glutamine amidotransferase-like"/>
    <property type="match status" value="1"/>
</dbReference>
<dbReference type="AlphaFoldDB" id="A0A3R5UJ29"/>
<dbReference type="Gene3D" id="3.40.50.880">
    <property type="match status" value="1"/>
</dbReference>
<organism evidence="2 3">
    <name type="scientific">Clostridium manihotivorum</name>
    <dbReference type="NCBI Taxonomy" id="2320868"/>
    <lineage>
        <taxon>Bacteria</taxon>
        <taxon>Bacillati</taxon>
        <taxon>Bacillota</taxon>
        <taxon>Clostridia</taxon>
        <taxon>Eubacteriales</taxon>
        <taxon>Clostridiaceae</taxon>
        <taxon>Clostridium</taxon>
    </lineage>
</organism>
<dbReference type="RefSeq" id="WP_128215742.1">
    <property type="nucleotide sequence ID" value="NZ_CP025746.1"/>
</dbReference>
<keyword evidence="1" id="KW-0812">Transmembrane</keyword>
<protein>
    <submittedName>
        <fullName evidence="2">Uncharacterized protein</fullName>
    </submittedName>
</protein>
<dbReference type="InterPro" id="IPR029062">
    <property type="entry name" value="Class_I_gatase-like"/>
</dbReference>
<dbReference type="EMBL" id="CP025746">
    <property type="protein sequence ID" value="QAA35049.1"/>
    <property type="molecule type" value="Genomic_DNA"/>
</dbReference>
<reference evidence="2 3" key="1">
    <citation type="submission" date="2018-01" db="EMBL/GenBank/DDBJ databases">
        <title>Genome Sequencing and Assembly of Anaerobacter polyendosporus strain CT4.</title>
        <authorList>
            <person name="Tachaapaikoon C."/>
            <person name="Sutheeworapong S."/>
            <person name="Jenjaroenpun P."/>
            <person name="Wongsurawat T."/>
            <person name="Nookeaw I."/>
            <person name="Cheawchanlertfa P."/>
            <person name="Kosugi A."/>
            <person name="Cheevadhanarak S."/>
            <person name="Ratanakhanokchai K."/>
        </authorList>
    </citation>
    <scope>NUCLEOTIDE SEQUENCE [LARGE SCALE GENOMIC DNA]</scope>
    <source>
        <strain evidence="2 3">CT4</strain>
    </source>
</reference>
<dbReference type="Proteomes" id="UP000286268">
    <property type="component" value="Chromosome"/>
</dbReference>
<accession>A0A3R5UJ29</accession>
<dbReference type="KEGG" id="cmah:C1I91_27285"/>
<dbReference type="OrthoDB" id="137965at2"/>
<proteinExistence type="predicted"/>
<feature type="transmembrane region" description="Helical" evidence="1">
    <location>
        <begin position="393"/>
        <end position="414"/>
    </location>
</feature>
<name>A0A3R5UJ29_9CLOT</name>
<evidence type="ECO:0000313" key="3">
    <source>
        <dbReference type="Proteomes" id="UP000286268"/>
    </source>
</evidence>
<evidence type="ECO:0000313" key="2">
    <source>
        <dbReference type="EMBL" id="QAA35049.1"/>
    </source>
</evidence>
<sequence length="788" mass="87475">MRKNIGRLFILVLALTLVIQGLLLKGANVKADTKKNISVKTTVGFNDKYKIGYFTTMNMDIKNDYKDIQGTVEIRVPTSQNKYNVYTKNLSMQKGSEKVIAIDVPVKQAFLKYQIVVKDGKDEVFTDEVKVGNTTNQTVKFLGILSDDFDSLTYFNKVPAAKGITFSTEQIKLDEKNFPENIQVLQAFDVILINNFDTSKLSKEAYDNLKKWVKLGGTLVIGTGTNYNKTLGIFKDDFIKGKPGQLTNINTSQIYSIATNGDNKNSVSLEALDISLENGAPNIQEGSFKLLQTIKIGSGSVGVAAFDFGLKPFTGWANNSAFDEKVLDMVNEDFSKNYRDMAYMDQYFSIDQLVRDLNNRDVNINNFVIALLIYIVLVAPVSYIILKKMDKREFMWITVPCISLVFGIIIYFLGSGSRLADVTTNNANIITVDYSGAANKNTYSGIFTPKKMIVEASGKNGERLDPIDNPNYGGDQSNVQLNEIDTIIKEDKGTLEFRNKSVLTPKVLKMPSSNVNIGKVETDIVVDGSDIKGTVKNSTSYNFDYCFIITPHQFYKVGPVKKGDSISIPSKTGTYGGNIDELVYNTSLIGRPNNGRQSAEDSCNTQLLRAAFSESQKFSGNVTGITVIGISKDTVSKPLLVNGKDTLVKDRTVIKAPVKINFKNGDNITYPAGYVDSQIVGNVDKYDDYNQMFFGPATPEVVYMIDKSMVVTDIDLNLSTVNGKGSSNVTREIYNYKEDKYETLSKDKLSGDDIGKYVNKNNEMKLRFNLNNSQQCERPAISVKGKVK</sequence>
<keyword evidence="1" id="KW-1133">Transmembrane helix</keyword>
<feature type="transmembrane region" description="Helical" evidence="1">
    <location>
        <begin position="367"/>
        <end position="386"/>
    </location>
</feature>